<evidence type="ECO:0000256" key="1">
    <source>
        <dbReference type="ARBA" id="ARBA00004651"/>
    </source>
</evidence>
<evidence type="ECO:0000256" key="8">
    <source>
        <dbReference type="SAM" id="Phobius"/>
    </source>
</evidence>
<dbReference type="OrthoDB" id="3579489at2"/>
<gene>
    <name evidence="9" type="ORF">SAMN04490248_11386</name>
</gene>
<dbReference type="PANTHER" id="PTHR34979">
    <property type="entry name" value="INNER MEMBRANE PROTEIN YGAZ"/>
    <property type="match status" value="1"/>
</dbReference>
<dbReference type="GO" id="GO:0005886">
    <property type="term" value="C:plasma membrane"/>
    <property type="evidence" value="ECO:0007669"/>
    <property type="project" value="UniProtKB-SubCell"/>
</dbReference>
<evidence type="ECO:0000256" key="4">
    <source>
        <dbReference type="ARBA" id="ARBA00022475"/>
    </source>
</evidence>
<accession>A0A1H8SX23</accession>
<evidence type="ECO:0000256" key="6">
    <source>
        <dbReference type="ARBA" id="ARBA00022989"/>
    </source>
</evidence>
<keyword evidence="5 8" id="KW-0812">Transmembrane</keyword>
<evidence type="ECO:0000313" key="10">
    <source>
        <dbReference type="Proteomes" id="UP000198893"/>
    </source>
</evidence>
<evidence type="ECO:0000313" key="9">
    <source>
        <dbReference type="EMBL" id="SEO83212.1"/>
    </source>
</evidence>
<feature type="transmembrane region" description="Helical" evidence="8">
    <location>
        <begin position="135"/>
        <end position="157"/>
    </location>
</feature>
<keyword evidence="6 8" id="KW-1133">Transmembrane helix</keyword>
<evidence type="ECO:0000256" key="7">
    <source>
        <dbReference type="ARBA" id="ARBA00023136"/>
    </source>
</evidence>
<dbReference type="Pfam" id="PF03591">
    <property type="entry name" value="AzlC"/>
    <property type="match status" value="1"/>
</dbReference>
<dbReference type="RefSeq" id="WP_093118671.1">
    <property type="nucleotide sequence ID" value="NZ_FODS01000013.1"/>
</dbReference>
<keyword evidence="10" id="KW-1185">Reference proteome</keyword>
<reference evidence="9 10" key="1">
    <citation type="submission" date="2016-10" db="EMBL/GenBank/DDBJ databases">
        <authorList>
            <person name="de Groot N.N."/>
        </authorList>
    </citation>
    <scope>NUCLEOTIDE SEQUENCE [LARGE SCALE GENOMIC DNA]</scope>
    <source>
        <strain evidence="9 10">DSM 27842</strain>
    </source>
</reference>
<dbReference type="InterPro" id="IPR011606">
    <property type="entry name" value="Brnchd-chn_aa_trnsp_permease"/>
</dbReference>
<organism evidence="9 10">
    <name type="scientific">Salinihabitans flavidus</name>
    <dbReference type="NCBI Taxonomy" id="569882"/>
    <lineage>
        <taxon>Bacteria</taxon>
        <taxon>Pseudomonadati</taxon>
        <taxon>Pseudomonadota</taxon>
        <taxon>Alphaproteobacteria</taxon>
        <taxon>Rhodobacterales</taxon>
        <taxon>Roseobacteraceae</taxon>
        <taxon>Salinihabitans</taxon>
    </lineage>
</organism>
<comment type="subcellular location">
    <subcellularLocation>
        <location evidence="1">Cell membrane</location>
        <topology evidence="1">Multi-pass membrane protein</topology>
    </subcellularLocation>
</comment>
<dbReference type="EMBL" id="FODS01000013">
    <property type="protein sequence ID" value="SEO83212.1"/>
    <property type="molecule type" value="Genomic_DNA"/>
</dbReference>
<feature type="transmembrane region" description="Helical" evidence="8">
    <location>
        <begin position="20"/>
        <end position="40"/>
    </location>
</feature>
<dbReference type="GO" id="GO:1903785">
    <property type="term" value="P:L-valine transmembrane transport"/>
    <property type="evidence" value="ECO:0007669"/>
    <property type="project" value="TreeGrafter"/>
</dbReference>
<evidence type="ECO:0000256" key="5">
    <source>
        <dbReference type="ARBA" id="ARBA00022692"/>
    </source>
</evidence>
<comment type="similarity">
    <text evidence="2">Belongs to the AzlC family.</text>
</comment>
<evidence type="ECO:0000256" key="2">
    <source>
        <dbReference type="ARBA" id="ARBA00010735"/>
    </source>
</evidence>
<dbReference type="PANTHER" id="PTHR34979:SF1">
    <property type="entry name" value="INNER MEMBRANE PROTEIN YGAZ"/>
    <property type="match status" value="1"/>
</dbReference>
<proteinExistence type="inferred from homology"/>
<name>A0A1H8SX23_9RHOB</name>
<sequence>MASSTTNSAYWQGVRDGAPFVLVVAPFALLFGVVATEAGLNLLETMAFSVLVIAGASQFTALQLLTENAPTVIVLASALAVNLRMAMYSASLVPHLGAAPLWQRAFAAYFLVDQSYAMGIVKYERDRDMSLREKMAYFFGVVTPICPNWYLFTLIGALVGQKIPPEMALDFAVPITFIALTAPMLRTGAHVAAALMSVTLALVLAGLPYNSGLLVAGIGGMITGAQAELWMERRGMKV</sequence>
<dbReference type="STRING" id="569882.SAMN04490248_11386"/>
<keyword evidence="3" id="KW-0813">Transport</keyword>
<evidence type="ECO:0000256" key="3">
    <source>
        <dbReference type="ARBA" id="ARBA00022448"/>
    </source>
</evidence>
<protein>
    <submittedName>
        <fullName evidence="9">4-azaleucine resistance probable transporter AzlC</fullName>
    </submittedName>
</protein>
<keyword evidence="4" id="KW-1003">Cell membrane</keyword>
<dbReference type="AlphaFoldDB" id="A0A1H8SX23"/>
<dbReference type="Proteomes" id="UP000198893">
    <property type="component" value="Unassembled WGS sequence"/>
</dbReference>
<keyword evidence="7 8" id="KW-0472">Membrane</keyword>